<dbReference type="Proteomes" id="UP000631114">
    <property type="component" value="Unassembled WGS sequence"/>
</dbReference>
<sequence length="162" mass="17992">MGRPHLLAVPYPAQGHVMPLMELAHNLVDHGFKITFVNTEFSHKRIMAALSNNGYDEDFIHLVSIPDGMEERDDRNDLGKLCDAMVAQRMSIRKAAVWPASAGFAAVALHIPKLIEDGIVGEDGVFLKPNDPPISNNAGHEYIPILFGYAWAIEDYRKPSSR</sequence>
<proteinExistence type="inferred from homology"/>
<dbReference type="PANTHER" id="PTHR11926">
    <property type="entry name" value="GLUCOSYL/GLUCURONOSYL TRANSFERASES"/>
    <property type="match status" value="1"/>
</dbReference>
<keyword evidence="3" id="KW-1185">Reference proteome</keyword>
<accession>A0A835IX70</accession>
<organism evidence="2 3">
    <name type="scientific">Coptis chinensis</name>
    <dbReference type="NCBI Taxonomy" id="261450"/>
    <lineage>
        <taxon>Eukaryota</taxon>
        <taxon>Viridiplantae</taxon>
        <taxon>Streptophyta</taxon>
        <taxon>Embryophyta</taxon>
        <taxon>Tracheophyta</taxon>
        <taxon>Spermatophyta</taxon>
        <taxon>Magnoliopsida</taxon>
        <taxon>Ranunculales</taxon>
        <taxon>Ranunculaceae</taxon>
        <taxon>Coptidoideae</taxon>
        <taxon>Coptis</taxon>
    </lineage>
</organism>
<comment type="caution">
    <text evidence="2">The sequence shown here is derived from an EMBL/GenBank/DDBJ whole genome shotgun (WGS) entry which is preliminary data.</text>
</comment>
<evidence type="ECO:0000313" key="2">
    <source>
        <dbReference type="EMBL" id="KAF9625726.1"/>
    </source>
</evidence>
<protein>
    <submittedName>
        <fullName evidence="2">Uncharacterized protein</fullName>
    </submittedName>
</protein>
<dbReference type="Gene3D" id="3.40.50.2000">
    <property type="entry name" value="Glycogen Phosphorylase B"/>
    <property type="match status" value="1"/>
</dbReference>
<reference evidence="2 3" key="1">
    <citation type="submission" date="2020-10" db="EMBL/GenBank/DDBJ databases">
        <title>The Coptis chinensis genome and diversification of protoberbering-type alkaloids.</title>
        <authorList>
            <person name="Wang B."/>
            <person name="Shu S."/>
            <person name="Song C."/>
            <person name="Liu Y."/>
        </authorList>
    </citation>
    <scope>NUCLEOTIDE SEQUENCE [LARGE SCALE GENOMIC DNA]</scope>
    <source>
        <strain evidence="2">HL-2020</strain>
        <tissue evidence="2">Leaf</tissue>
    </source>
</reference>
<gene>
    <name evidence="2" type="ORF">IFM89_026534</name>
</gene>
<dbReference type="GO" id="GO:0080043">
    <property type="term" value="F:quercetin 3-O-glucosyltransferase activity"/>
    <property type="evidence" value="ECO:0007669"/>
    <property type="project" value="TreeGrafter"/>
</dbReference>
<dbReference type="OrthoDB" id="5835829at2759"/>
<dbReference type="AlphaFoldDB" id="A0A835IX70"/>
<comment type="similarity">
    <text evidence="1">Belongs to the UDP-glycosyltransferase family.</text>
</comment>
<dbReference type="EMBL" id="JADFTS010000001">
    <property type="protein sequence ID" value="KAF9625726.1"/>
    <property type="molecule type" value="Genomic_DNA"/>
</dbReference>
<evidence type="ECO:0000313" key="3">
    <source>
        <dbReference type="Proteomes" id="UP000631114"/>
    </source>
</evidence>
<dbReference type="SUPFAM" id="SSF53756">
    <property type="entry name" value="UDP-Glycosyltransferase/glycogen phosphorylase"/>
    <property type="match status" value="1"/>
</dbReference>
<dbReference type="GO" id="GO:0080044">
    <property type="term" value="F:quercetin 7-O-glucosyltransferase activity"/>
    <property type="evidence" value="ECO:0007669"/>
    <property type="project" value="TreeGrafter"/>
</dbReference>
<name>A0A835IX70_9MAGN</name>
<evidence type="ECO:0000256" key="1">
    <source>
        <dbReference type="ARBA" id="ARBA00009995"/>
    </source>
</evidence>
<dbReference type="PANTHER" id="PTHR11926:SF1412">
    <property type="entry name" value="UDP-GLYCOSYLTRANSFERASE 83A1-LIKE"/>
    <property type="match status" value="1"/>
</dbReference>